<sequence>MDSATTPFDALPGKPCAIDCRDVTFPYELHPSFSSPLADIVLCASDGVTYRMSSYTLRLASGFFRDLFSLPQPITLPEKVYLGSPPGSGKGIEELFTTCESSDVLTPFLMLIGGIPIHTPLHEWGVVFSYKTSYFTDESTDPRSCFDIIERVLRLAECWDAPGPLSYIRLGLHNPELVKRDPLRLYAIASHFGWECERNWAAQHTLMLDLSQASPAAQETLECMSSKDLLSLLKLHYRRREEFRELLDEPGRFSVGNSDETLCPRCNETPLDNSTWIALKAAMVMEMERRPLGDSIVGFEVDGIGGENFAGVLTWPEADACFKATCTKEGCGGLNYDICATLKQIAWCVDSLSLDL</sequence>
<name>A0A9P5UBT5_9AGAR</name>
<evidence type="ECO:0000313" key="2">
    <source>
        <dbReference type="Proteomes" id="UP000772434"/>
    </source>
</evidence>
<evidence type="ECO:0000313" key="1">
    <source>
        <dbReference type="EMBL" id="KAF9074460.1"/>
    </source>
</evidence>
<evidence type="ECO:0008006" key="3">
    <source>
        <dbReference type="Google" id="ProtNLM"/>
    </source>
</evidence>
<dbReference type="EMBL" id="JADNRY010000013">
    <property type="protein sequence ID" value="KAF9074460.1"/>
    <property type="molecule type" value="Genomic_DNA"/>
</dbReference>
<dbReference type="OrthoDB" id="3238622at2759"/>
<organism evidence="1 2">
    <name type="scientific">Rhodocollybia butyracea</name>
    <dbReference type="NCBI Taxonomy" id="206335"/>
    <lineage>
        <taxon>Eukaryota</taxon>
        <taxon>Fungi</taxon>
        <taxon>Dikarya</taxon>
        <taxon>Basidiomycota</taxon>
        <taxon>Agaricomycotina</taxon>
        <taxon>Agaricomycetes</taxon>
        <taxon>Agaricomycetidae</taxon>
        <taxon>Agaricales</taxon>
        <taxon>Marasmiineae</taxon>
        <taxon>Omphalotaceae</taxon>
        <taxon>Rhodocollybia</taxon>
    </lineage>
</organism>
<accession>A0A9P5UBT5</accession>
<dbReference type="AlphaFoldDB" id="A0A9P5UBT5"/>
<gene>
    <name evidence="1" type="ORF">BDP27DRAFT_190737</name>
</gene>
<keyword evidence="2" id="KW-1185">Reference proteome</keyword>
<protein>
    <recommendedName>
        <fullName evidence="3">BTB domain-containing protein</fullName>
    </recommendedName>
</protein>
<reference evidence="1" key="1">
    <citation type="submission" date="2020-11" db="EMBL/GenBank/DDBJ databases">
        <authorList>
            <consortium name="DOE Joint Genome Institute"/>
            <person name="Ahrendt S."/>
            <person name="Riley R."/>
            <person name="Andreopoulos W."/>
            <person name="Labutti K."/>
            <person name="Pangilinan J."/>
            <person name="Ruiz-Duenas F.J."/>
            <person name="Barrasa J.M."/>
            <person name="Sanchez-Garcia M."/>
            <person name="Camarero S."/>
            <person name="Miyauchi S."/>
            <person name="Serrano A."/>
            <person name="Linde D."/>
            <person name="Babiker R."/>
            <person name="Drula E."/>
            <person name="Ayuso-Fernandez I."/>
            <person name="Pacheco R."/>
            <person name="Padilla G."/>
            <person name="Ferreira P."/>
            <person name="Barriuso J."/>
            <person name="Kellner H."/>
            <person name="Castanera R."/>
            <person name="Alfaro M."/>
            <person name="Ramirez L."/>
            <person name="Pisabarro A.G."/>
            <person name="Kuo A."/>
            <person name="Tritt A."/>
            <person name="Lipzen A."/>
            <person name="He G."/>
            <person name="Yan M."/>
            <person name="Ng V."/>
            <person name="Cullen D."/>
            <person name="Martin F."/>
            <person name="Rosso M.-N."/>
            <person name="Henrissat B."/>
            <person name="Hibbett D."/>
            <person name="Martinez A.T."/>
            <person name="Grigoriev I.V."/>
        </authorList>
    </citation>
    <scope>NUCLEOTIDE SEQUENCE</scope>
    <source>
        <strain evidence="1">AH 40177</strain>
    </source>
</reference>
<proteinExistence type="predicted"/>
<comment type="caution">
    <text evidence="1">The sequence shown here is derived from an EMBL/GenBank/DDBJ whole genome shotgun (WGS) entry which is preliminary data.</text>
</comment>
<dbReference type="Proteomes" id="UP000772434">
    <property type="component" value="Unassembled WGS sequence"/>
</dbReference>